<dbReference type="SUPFAM" id="SSF54160">
    <property type="entry name" value="Chromo domain-like"/>
    <property type="match status" value="1"/>
</dbReference>
<organism evidence="2 3">
    <name type="scientific">Smittium simulii</name>
    <dbReference type="NCBI Taxonomy" id="133385"/>
    <lineage>
        <taxon>Eukaryota</taxon>
        <taxon>Fungi</taxon>
        <taxon>Fungi incertae sedis</taxon>
        <taxon>Zoopagomycota</taxon>
        <taxon>Kickxellomycotina</taxon>
        <taxon>Harpellomycetes</taxon>
        <taxon>Harpellales</taxon>
        <taxon>Legeriomycetaceae</taxon>
        <taxon>Smittium</taxon>
    </lineage>
</organism>
<comment type="caution">
    <text evidence="2">The sequence shown here is derived from an EMBL/GenBank/DDBJ whole genome shotgun (WGS) entry which is preliminary data.</text>
</comment>
<gene>
    <name evidence="2" type="ORF">BB561_006229</name>
</gene>
<evidence type="ECO:0000313" key="2">
    <source>
        <dbReference type="EMBL" id="PVU87675.1"/>
    </source>
</evidence>
<dbReference type="EMBL" id="MBFR01000462">
    <property type="protein sequence ID" value="PVU87675.1"/>
    <property type="molecule type" value="Genomic_DNA"/>
</dbReference>
<feature type="region of interest" description="Disordered" evidence="1">
    <location>
        <begin position="1"/>
        <end position="29"/>
    </location>
</feature>
<sequence length="99" mass="11911">MSQKYNVNIQLDSDQTQDPNKNHNNQNMESEKIIRIFDSRFHYGRLQYLVHFNHTAIQNRSWKDAKQIKNLKIAKRFHSEYPNKPCPNTSIPVRKRKTK</sequence>
<proteinExistence type="predicted"/>
<keyword evidence="3" id="KW-1185">Reference proteome</keyword>
<feature type="compositionally biased region" description="Polar residues" evidence="1">
    <location>
        <begin position="1"/>
        <end position="28"/>
    </location>
</feature>
<name>A0A2T9Y5T8_9FUNG</name>
<dbReference type="Gene3D" id="2.40.50.40">
    <property type="match status" value="1"/>
</dbReference>
<accession>A0A2T9Y5T8</accession>
<dbReference type="Proteomes" id="UP000245383">
    <property type="component" value="Unassembled WGS sequence"/>
</dbReference>
<dbReference type="AlphaFoldDB" id="A0A2T9Y5T8"/>
<evidence type="ECO:0000256" key="1">
    <source>
        <dbReference type="SAM" id="MobiDB-lite"/>
    </source>
</evidence>
<protein>
    <submittedName>
        <fullName evidence="2">Uncharacterized protein</fullName>
    </submittedName>
</protein>
<evidence type="ECO:0000313" key="3">
    <source>
        <dbReference type="Proteomes" id="UP000245383"/>
    </source>
</evidence>
<dbReference type="InterPro" id="IPR016197">
    <property type="entry name" value="Chromo-like_dom_sf"/>
</dbReference>
<feature type="region of interest" description="Disordered" evidence="1">
    <location>
        <begin position="79"/>
        <end position="99"/>
    </location>
</feature>
<reference evidence="2 3" key="1">
    <citation type="journal article" date="2018" name="MBio">
        <title>Comparative Genomics Reveals the Core Gene Toolbox for the Fungus-Insect Symbiosis.</title>
        <authorList>
            <person name="Wang Y."/>
            <person name="Stata M."/>
            <person name="Wang W."/>
            <person name="Stajich J.E."/>
            <person name="White M.M."/>
            <person name="Moncalvo J.M."/>
        </authorList>
    </citation>
    <scope>NUCLEOTIDE SEQUENCE [LARGE SCALE GENOMIC DNA]</scope>
    <source>
        <strain evidence="2 3">SWE-8-4</strain>
    </source>
</reference>